<sequence length="224" mass="24264">MAVVRPAIVAAAASLIAAAFCPIAHAEGNDLPPASGNWMVRLRAVNLTAANKSDAIPALAVPDDAIHINNKAFPELDISYFFTSNLAAELILTYPQQQDVTVTQSALGGPTKIGSFRHLPPILTLQYHFRPESRFKPYLGAGLNYTRISNVGLQVPGVGSLDLSRNSFGPALQAGFDYRLTDRIYLNVDIKKTWISADLKLGGQTVSKVRIDPWLVGMGLGYRF</sequence>
<keyword evidence="2" id="KW-0732">Signal</keyword>
<dbReference type="InterPro" id="IPR011250">
    <property type="entry name" value="OMP/PagP_B-barrel"/>
</dbReference>
<dbReference type="Pfam" id="PF03922">
    <property type="entry name" value="OmpW"/>
    <property type="match status" value="1"/>
</dbReference>
<dbReference type="Gene3D" id="2.40.160.20">
    <property type="match status" value="1"/>
</dbReference>
<dbReference type="InterPro" id="IPR005618">
    <property type="entry name" value="OMPW"/>
</dbReference>
<dbReference type="GO" id="GO:0009279">
    <property type="term" value="C:cell outer membrane"/>
    <property type="evidence" value="ECO:0007669"/>
    <property type="project" value="UniProtKB-SubCell"/>
</dbReference>
<evidence type="ECO:0000313" key="4">
    <source>
        <dbReference type="Proteomes" id="UP000593970"/>
    </source>
</evidence>
<evidence type="ECO:0000256" key="1">
    <source>
        <dbReference type="ARBA" id="ARBA00004442"/>
    </source>
</evidence>
<dbReference type="AlphaFoldDB" id="A0AA92GVL5"/>
<dbReference type="Proteomes" id="UP000593970">
    <property type="component" value="Chromosome"/>
</dbReference>
<dbReference type="PANTHER" id="PTHR36920:SF1">
    <property type="entry name" value="OUTER MEMBRANE PROTEIN W"/>
    <property type="match status" value="1"/>
</dbReference>
<feature type="signal peptide" evidence="2">
    <location>
        <begin position="1"/>
        <end position="26"/>
    </location>
</feature>
<organism evidence="3 4">
    <name type="scientific">Ralstonia solanacearum</name>
    <name type="common">Pseudomonas solanacearum</name>
    <dbReference type="NCBI Taxonomy" id="305"/>
    <lineage>
        <taxon>Bacteria</taxon>
        <taxon>Pseudomonadati</taxon>
        <taxon>Pseudomonadota</taxon>
        <taxon>Betaproteobacteria</taxon>
        <taxon>Burkholderiales</taxon>
        <taxon>Burkholderiaceae</taxon>
        <taxon>Ralstonia</taxon>
        <taxon>Ralstonia solanacearum species complex</taxon>
    </lineage>
</organism>
<evidence type="ECO:0000256" key="2">
    <source>
        <dbReference type="SAM" id="SignalP"/>
    </source>
</evidence>
<dbReference type="GO" id="GO:0055085">
    <property type="term" value="P:transmembrane transport"/>
    <property type="evidence" value="ECO:0007669"/>
    <property type="project" value="TreeGrafter"/>
</dbReference>
<gene>
    <name evidence="3" type="ORF">HF909_02480</name>
</gene>
<dbReference type="PANTHER" id="PTHR36920">
    <property type="match status" value="1"/>
</dbReference>
<name>A0AA92GVL5_RALSL</name>
<dbReference type="SUPFAM" id="SSF56925">
    <property type="entry name" value="OMPA-like"/>
    <property type="match status" value="1"/>
</dbReference>
<evidence type="ECO:0000313" key="3">
    <source>
        <dbReference type="EMBL" id="QOK95410.1"/>
    </source>
</evidence>
<feature type="chain" id="PRO_5041654050" evidence="2">
    <location>
        <begin position="27"/>
        <end position="224"/>
    </location>
</feature>
<protein>
    <submittedName>
        <fullName evidence="3">OmpW family protein</fullName>
    </submittedName>
</protein>
<reference evidence="4" key="1">
    <citation type="submission" date="2020-04" db="EMBL/GenBank/DDBJ databases">
        <title>Ralstonia solanacearum UW576, UW763, UW773, and UW774.</title>
        <authorList>
            <person name="Steidl O."/>
            <person name="Truchon A."/>
            <person name="Allen C."/>
        </authorList>
    </citation>
    <scope>NUCLEOTIDE SEQUENCE [LARGE SCALE GENOMIC DNA]</scope>
    <source>
        <strain evidence="4">UW774</strain>
    </source>
</reference>
<proteinExistence type="predicted"/>
<dbReference type="EMBL" id="CP051169">
    <property type="protein sequence ID" value="QOK95410.1"/>
    <property type="molecule type" value="Genomic_DNA"/>
</dbReference>
<comment type="subcellular location">
    <subcellularLocation>
        <location evidence="1">Cell outer membrane</location>
    </subcellularLocation>
</comment>
<accession>A0AA92GVL5</accession>